<dbReference type="EMBL" id="OZ034820">
    <property type="protein sequence ID" value="CAL1403458.1"/>
    <property type="molecule type" value="Genomic_DNA"/>
</dbReference>
<gene>
    <name evidence="1" type="ORF">LTRI10_LOCUS43394</name>
</gene>
<sequence length="79" mass="8334">MDSDTITRSASIAVESSELTCLKSMHGIPQPFATTLTGSDNEFSSEPSELVIIAFGSSPPASAALLRMSQCHNNGKHPK</sequence>
<evidence type="ECO:0000313" key="2">
    <source>
        <dbReference type="Proteomes" id="UP001497516"/>
    </source>
</evidence>
<organism evidence="1 2">
    <name type="scientific">Linum trigynum</name>
    <dbReference type="NCBI Taxonomy" id="586398"/>
    <lineage>
        <taxon>Eukaryota</taxon>
        <taxon>Viridiplantae</taxon>
        <taxon>Streptophyta</taxon>
        <taxon>Embryophyta</taxon>
        <taxon>Tracheophyta</taxon>
        <taxon>Spermatophyta</taxon>
        <taxon>Magnoliopsida</taxon>
        <taxon>eudicotyledons</taxon>
        <taxon>Gunneridae</taxon>
        <taxon>Pentapetalae</taxon>
        <taxon>rosids</taxon>
        <taxon>fabids</taxon>
        <taxon>Malpighiales</taxon>
        <taxon>Linaceae</taxon>
        <taxon>Linum</taxon>
    </lineage>
</organism>
<name>A0AAV2FYI0_9ROSI</name>
<accession>A0AAV2FYI0</accession>
<dbReference type="AlphaFoldDB" id="A0AAV2FYI0"/>
<protein>
    <submittedName>
        <fullName evidence="1">Uncharacterized protein</fullName>
    </submittedName>
</protein>
<reference evidence="1 2" key="1">
    <citation type="submission" date="2024-04" db="EMBL/GenBank/DDBJ databases">
        <authorList>
            <person name="Fracassetti M."/>
        </authorList>
    </citation>
    <scope>NUCLEOTIDE SEQUENCE [LARGE SCALE GENOMIC DNA]</scope>
</reference>
<evidence type="ECO:0000313" key="1">
    <source>
        <dbReference type="EMBL" id="CAL1403458.1"/>
    </source>
</evidence>
<proteinExistence type="predicted"/>
<keyword evidence="2" id="KW-1185">Reference proteome</keyword>
<dbReference type="Proteomes" id="UP001497516">
    <property type="component" value="Chromosome 7"/>
</dbReference>